<comment type="caution">
    <text evidence="3">The sequence shown here is derived from an EMBL/GenBank/DDBJ whole genome shotgun (WGS) entry which is preliminary data.</text>
</comment>
<dbReference type="InterPro" id="IPR036803">
    <property type="entry name" value="Porphobilinogen_deaminase_C_sf"/>
</dbReference>
<dbReference type="RefSeq" id="XP_056561637.1">
    <property type="nucleotide sequence ID" value="XM_056694908.1"/>
</dbReference>
<evidence type="ECO:0000256" key="2">
    <source>
        <dbReference type="ARBA" id="ARBA00030685"/>
    </source>
</evidence>
<dbReference type="AlphaFoldDB" id="A0A9W9VXD1"/>
<dbReference type="SUPFAM" id="SSF54782">
    <property type="entry name" value="Porphobilinogen deaminase (hydroxymethylbilane synthase), C-terminal domain"/>
    <property type="match status" value="1"/>
</dbReference>
<evidence type="ECO:0000313" key="3">
    <source>
        <dbReference type="EMBL" id="KAJ5390909.1"/>
    </source>
</evidence>
<gene>
    <name evidence="3" type="ORF">N7496_001977</name>
</gene>
<organism evidence="3 4">
    <name type="scientific">Penicillium cataractarum</name>
    <dbReference type="NCBI Taxonomy" id="2100454"/>
    <lineage>
        <taxon>Eukaryota</taxon>
        <taxon>Fungi</taxon>
        <taxon>Dikarya</taxon>
        <taxon>Ascomycota</taxon>
        <taxon>Pezizomycotina</taxon>
        <taxon>Eurotiomycetes</taxon>
        <taxon>Eurotiomycetidae</taxon>
        <taxon>Eurotiales</taxon>
        <taxon>Aspergillaceae</taxon>
        <taxon>Penicillium</taxon>
    </lineage>
</organism>
<proteinExistence type="predicted"/>
<reference evidence="3" key="1">
    <citation type="submission" date="2022-11" db="EMBL/GenBank/DDBJ databases">
        <authorList>
            <person name="Petersen C."/>
        </authorList>
    </citation>
    <scope>NUCLEOTIDE SEQUENCE</scope>
    <source>
        <strain evidence="3">IBT 29864</strain>
    </source>
</reference>
<name>A0A9W9VXD1_9EURO</name>
<dbReference type="GO" id="GO:0004418">
    <property type="term" value="F:hydroxymethylbilane synthase activity"/>
    <property type="evidence" value="ECO:0007669"/>
    <property type="project" value="InterPro"/>
</dbReference>
<dbReference type="EMBL" id="JAPZBS010000001">
    <property type="protein sequence ID" value="KAJ5390909.1"/>
    <property type="molecule type" value="Genomic_DNA"/>
</dbReference>
<sequence>MTAIVVSLDGSRSVQDTVDAKLRTADEANALGEELAARIVVGGAEEGLNDINANRPAKD</sequence>
<dbReference type="GO" id="GO:0033014">
    <property type="term" value="P:tetrapyrrole biosynthetic process"/>
    <property type="evidence" value="ECO:0007669"/>
    <property type="project" value="InterPro"/>
</dbReference>
<keyword evidence="4" id="KW-1185">Reference proteome</keyword>
<comment type="pathway">
    <text evidence="1">Porphyrin-containing compound metabolism.</text>
</comment>
<protein>
    <recommendedName>
        <fullName evidence="2">Pre-uroporphyrinogen synthase</fullName>
    </recommendedName>
</protein>
<dbReference type="Gene3D" id="3.30.160.40">
    <property type="entry name" value="Porphobilinogen deaminase, C-terminal domain"/>
    <property type="match status" value="1"/>
</dbReference>
<accession>A0A9W9VXD1</accession>
<dbReference type="Proteomes" id="UP001147782">
    <property type="component" value="Unassembled WGS sequence"/>
</dbReference>
<reference evidence="3" key="2">
    <citation type="journal article" date="2023" name="IMA Fungus">
        <title>Comparative genomic study of the Penicillium genus elucidates a diverse pangenome and 15 lateral gene transfer events.</title>
        <authorList>
            <person name="Petersen C."/>
            <person name="Sorensen T."/>
            <person name="Nielsen M.R."/>
            <person name="Sondergaard T.E."/>
            <person name="Sorensen J.L."/>
            <person name="Fitzpatrick D.A."/>
            <person name="Frisvad J.C."/>
            <person name="Nielsen K.L."/>
        </authorList>
    </citation>
    <scope>NUCLEOTIDE SEQUENCE</scope>
    <source>
        <strain evidence="3">IBT 29864</strain>
    </source>
</reference>
<evidence type="ECO:0000313" key="4">
    <source>
        <dbReference type="Proteomes" id="UP001147782"/>
    </source>
</evidence>
<dbReference type="GeneID" id="81434085"/>
<evidence type="ECO:0000256" key="1">
    <source>
        <dbReference type="ARBA" id="ARBA00023444"/>
    </source>
</evidence>